<dbReference type="EMBL" id="CP046045">
    <property type="protein sequence ID" value="QGM28074.1"/>
    <property type="molecule type" value="Genomic_DNA"/>
</dbReference>
<sequence length="208" mass="22939">MPQLIFLPGASGNTAFFHPLIEKLPQSNANIVAYPEFGHQPAHPFVHDFDSLQTYVLDQIPADSVLIAQSMGGIFAVAAALQYPEKIKGLVLAATSGGIDLSSFQLEDWRQAYQNQYLNYPDWFVGAKANYTAELCKIQIPVLLLWGDQDLISPIAVGEFLQQQLPQAELKIVQGGDHLFIEEHADQAAKYISAYLSQLDLGAQLEPK</sequence>
<reference evidence="4" key="1">
    <citation type="submission" date="2019-11" db="EMBL/GenBank/DDBJ databases">
        <title>Escherichia coli 1916D6.</title>
        <authorList>
            <person name="Yao H."/>
            <person name="Du X."/>
            <person name="Yu R."/>
            <person name="Li A."/>
        </authorList>
    </citation>
    <scope>NUCLEOTIDE SEQUENCE [LARGE SCALE GENOMIC DNA]</scope>
    <source>
        <strain evidence="4">19110F47</strain>
    </source>
</reference>
<feature type="domain" description="AB hydrolase-1" evidence="2">
    <location>
        <begin position="4"/>
        <end position="132"/>
    </location>
</feature>
<dbReference type="SUPFAM" id="SSF53474">
    <property type="entry name" value="alpha/beta-Hydrolases"/>
    <property type="match status" value="1"/>
</dbReference>
<name>A0AAP9GVZ1_9GAMM</name>
<dbReference type="PANTHER" id="PTHR43798:SF31">
    <property type="entry name" value="AB HYDROLASE SUPERFAMILY PROTEIN YCLE"/>
    <property type="match status" value="1"/>
</dbReference>
<dbReference type="RefSeq" id="WP_154320917.1">
    <property type="nucleotide sequence ID" value="NZ_CP046045.1"/>
</dbReference>
<dbReference type="AlphaFoldDB" id="A0AAP9GVZ1"/>
<dbReference type="GO" id="GO:0016020">
    <property type="term" value="C:membrane"/>
    <property type="evidence" value="ECO:0007669"/>
    <property type="project" value="TreeGrafter"/>
</dbReference>
<keyword evidence="1 3" id="KW-0378">Hydrolase</keyword>
<evidence type="ECO:0000313" key="4">
    <source>
        <dbReference type="Proteomes" id="UP000405075"/>
    </source>
</evidence>
<accession>A0AAP9GVZ1</accession>
<dbReference type="PANTHER" id="PTHR43798">
    <property type="entry name" value="MONOACYLGLYCEROL LIPASE"/>
    <property type="match status" value="1"/>
</dbReference>
<evidence type="ECO:0000259" key="2">
    <source>
        <dbReference type="Pfam" id="PF00561"/>
    </source>
</evidence>
<dbReference type="Proteomes" id="UP000405075">
    <property type="component" value="Chromosome"/>
</dbReference>
<dbReference type="InterPro" id="IPR000073">
    <property type="entry name" value="AB_hydrolase_1"/>
</dbReference>
<evidence type="ECO:0000256" key="1">
    <source>
        <dbReference type="ARBA" id="ARBA00022801"/>
    </source>
</evidence>
<dbReference type="InterPro" id="IPR050266">
    <property type="entry name" value="AB_hydrolase_sf"/>
</dbReference>
<protein>
    <submittedName>
        <fullName evidence="3">Alpha/beta fold hydrolase</fullName>
    </submittedName>
</protein>
<dbReference type="GO" id="GO:0016787">
    <property type="term" value="F:hydrolase activity"/>
    <property type="evidence" value="ECO:0007669"/>
    <property type="project" value="UniProtKB-KW"/>
</dbReference>
<dbReference type="Gene3D" id="3.40.50.1820">
    <property type="entry name" value="alpha/beta hydrolase"/>
    <property type="match status" value="1"/>
</dbReference>
<gene>
    <name evidence="3" type="ORF">GJD93_10455</name>
</gene>
<dbReference type="InterPro" id="IPR029058">
    <property type="entry name" value="AB_hydrolase_fold"/>
</dbReference>
<dbReference type="Pfam" id="PF00561">
    <property type="entry name" value="Abhydrolase_1"/>
    <property type="match status" value="1"/>
</dbReference>
<proteinExistence type="predicted"/>
<organism evidence="3 4">
    <name type="scientific">Acinetobacter towneri</name>
    <dbReference type="NCBI Taxonomy" id="202956"/>
    <lineage>
        <taxon>Bacteria</taxon>
        <taxon>Pseudomonadati</taxon>
        <taxon>Pseudomonadota</taxon>
        <taxon>Gammaproteobacteria</taxon>
        <taxon>Moraxellales</taxon>
        <taxon>Moraxellaceae</taxon>
        <taxon>Acinetobacter</taxon>
    </lineage>
</organism>
<evidence type="ECO:0000313" key="3">
    <source>
        <dbReference type="EMBL" id="QGM28074.1"/>
    </source>
</evidence>